<accession>A0AA88I3X6</accession>
<sequence>MNGKRMRNECTGVIGTPGPSGPTIQASEVNGNVGHLLCVVDGCGRSFTYATGLGQHMRHQHPIVHNERFAGVKRARWKDDELQRVAHFEIECGDLVNVNQYIASKLPGRTGEAVKKVHKRHDYLKILEDVRRRATDGRADLVMEQIEDGDEALFRSHPEISVPQFEGATLEAKSFRTTALLAVEGKISVDTLFREFSDRYLKGAREESMTGGRGRGGGRSDNRQEPANETKARRRVRKKRPAEKIFRLAQAMFNRSEKDCLDAILSVNGFEREEVSLTSTEKEALFSEYKGLFESDPLEDKEGFVPSVTKLRTELTCPISPEEVSRTLNSFDENSAPGPDLIKYSTLKGVDNYVLAVLFNTFLGCSKIASCLKPCRTTLVPKNLGPGLPGKKFRPITIGSAILRLYTKIIVNRLNACEVLSGAQRGFVRRPGCFENIYSVRALIKAARDEKRSIAILAIDWAKGFDSVQHTSLQRALNRFGASDHLCRVVDDLYTDVDTRLSVGRTQLGHIIMRNGVKQGDPLSPFLFNLVIDEFLTTVNSDPTVTQGIEFQYGGVKVAALGYADDLLLIAETRHGAQLLMDGLTAFCRKRHLRINPSKCQSLCLEWQGKAKSHKVLGSIVSVLGDREQESSLGEGSVRVPAVNVTGSLSYLGTQIRPDGNCEVKESEFAS</sequence>
<dbReference type="InterPro" id="IPR000477">
    <property type="entry name" value="RT_dom"/>
</dbReference>
<protein>
    <recommendedName>
        <fullName evidence="9">Reverse transcriptase</fullName>
    </recommendedName>
</protein>
<proteinExistence type="predicted"/>
<feature type="domain" description="Reverse transcriptase" evidence="6">
    <location>
        <begin position="361"/>
        <end position="621"/>
    </location>
</feature>
<evidence type="ECO:0000259" key="6">
    <source>
        <dbReference type="PROSITE" id="PS50878"/>
    </source>
</evidence>
<dbReference type="InterPro" id="IPR043502">
    <property type="entry name" value="DNA/RNA_pol_sf"/>
</dbReference>
<dbReference type="PANTHER" id="PTHR19446">
    <property type="entry name" value="REVERSE TRANSCRIPTASES"/>
    <property type="match status" value="1"/>
</dbReference>
<dbReference type="InterPro" id="IPR013087">
    <property type="entry name" value="Znf_C2H2_type"/>
</dbReference>
<evidence type="ECO:0000259" key="5">
    <source>
        <dbReference type="PROSITE" id="PS50157"/>
    </source>
</evidence>
<keyword evidence="3" id="KW-0862">Zinc</keyword>
<reference evidence="7" key="1">
    <citation type="submission" date="2023-07" db="EMBL/GenBank/DDBJ databases">
        <title>Chromosome-level genome assembly of Artemia franciscana.</title>
        <authorList>
            <person name="Jo E."/>
        </authorList>
    </citation>
    <scope>NUCLEOTIDE SEQUENCE</scope>
    <source>
        <tissue evidence="7">Whole body</tissue>
    </source>
</reference>
<dbReference type="SUPFAM" id="SSF56672">
    <property type="entry name" value="DNA/RNA polymerases"/>
    <property type="match status" value="1"/>
</dbReference>
<dbReference type="PROSITE" id="PS50157">
    <property type="entry name" value="ZINC_FINGER_C2H2_2"/>
    <property type="match status" value="1"/>
</dbReference>
<evidence type="ECO:0000256" key="4">
    <source>
        <dbReference type="SAM" id="MobiDB-lite"/>
    </source>
</evidence>
<dbReference type="GO" id="GO:0008270">
    <property type="term" value="F:zinc ion binding"/>
    <property type="evidence" value="ECO:0007669"/>
    <property type="project" value="UniProtKB-KW"/>
</dbReference>
<keyword evidence="1" id="KW-0813">Transport</keyword>
<evidence type="ECO:0008006" key="9">
    <source>
        <dbReference type="Google" id="ProtNLM"/>
    </source>
</evidence>
<evidence type="ECO:0000256" key="1">
    <source>
        <dbReference type="ARBA" id="ARBA00022448"/>
    </source>
</evidence>
<evidence type="ECO:0000256" key="2">
    <source>
        <dbReference type="ARBA" id="ARBA00023065"/>
    </source>
</evidence>
<name>A0AA88I3X6_ARTSF</name>
<evidence type="ECO:0000313" key="8">
    <source>
        <dbReference type="Proteomes" id="UP001187531"/>
    </source>
</evidence>
<feature type="compositionally biased region" description="Basic and acidic residues" evidence="4">
    <location>
        <begin position="218"/>
        <end position="231"/>
    </location>
</feature>
<feature type="domain" description="C2H2-type" evidence="5">
    <location>
        <begin position="36"/>
        <end position="61"/>
    </location>
</feature>
<dbReference type="AlphaFoldDB" id="A0AA88I3X6"/>
<evidence type="ECO:0000256" key="3">
    <source>
        <dbReference type="PROSITE-ProRule" id="PRU00042"/>
    </source>
</evidence>
<feature type="region of interest" description="Disordered" evidence="4">
    <location>
        <begin position="204"/>
        <end position="236"/>
    </location>
</feature>
<dbReference type="PROSITE" id="PS00028">
    <property type="entry name" value="ZINC_FINGER_C2H2_1"/>
    <property type="match status" value="1"/>
</dbReference>
<dbReference type="Pfam" id="PF00078">
    <property type="entry name" value="RVT_1"/>
    <property type="match status" value="1"/>
</dbReference>
<dbReference type="CDD" id="cd01650">
    <property type="entry name" value="RT_nLTR_like"/>
    <property type="match status" value="1"/>
</dbReference>
<dbReference type="PROSITE" id="PS50878">
    <property type="entry name" value="RT_POL"/>
    <property type="match status" value="1"/>
</dbReference>
<keyword evidence="8" id="KW-1185">Reference proteome</keyword>
<dbReference type="GO" id="GO:0005524">
    <property type="term" value="F:ATP binding"/>
    <property type="evidence" value="ECO:0007669"/>
    <property type="project" value="InterPro"/>
</dbReference>
<keyword evidence="2" id="KW-0406">Ion transport</keyword>
<dbReference type="GO" id="GO:0071897">
    <property type="term" value="P:DNA biosynthetic process"/>
    <property type="evidence" value="ECO:0007669"/>
    <property type="project" value="UniProtKB-ARBA"/>
</dbReference>
<dbReference type="InterPro" id="IPR020003">
    <property type="entry name" value="ATPase_a/bsu_AS"/>
</dbReference>
<comment type="caution">
    <text evidence="7">The sequence shown here is derived from an EMBL/GenBank/DDBJ whole genome shotgun (WGS) entry which is preliminary data.</text>
</comment>
<evidence type="ECO:0000313" key="7">
    <source>
        <dbReference type="EMBL" id="KAK2721325.1"/>
    </source>
</evidence>
<dbReference type="Proteomes" id="UP001187531">
    <property type="component" value="Unassembled WGS sequence"/>
</dbReference>
<keyword evidence="3" id="KW-0479">Metal-binding</keyword>
<keyword evidence="3" id="KW-0863">Zinc-finger</keyword>
<organism evidence="7 8">
    <name type="scientific">Artemia franciscana</name>
    <name type="common">Brine shrimp</name>
    <name type="synonym">Artemia sanfranciscana</name>
    <dbReference type="NCBI Taxonomy" id="6661"/>
    <lineage>
        <taxon>Eukaryota</taxon>
        <taxon>Metazoa</taxon>
        <taxon>Ecdysozoa</taxon>
        <taxon>Arthropoda</taxon>
        <taxon>Crustacea</taxon>
        <taxon>Branchiopoda</taxon>
        <taxon>Anostraca</taxon>
        <taxon>Artemiidae</taxon>
        <taxon>Artemia</taxon>
    </lineage>
</organism>
<dbReference type="PROSITE" id="PS00152">
    <property type="entry name" value="ATPASE_ALPHA_BETA"/>
    <property type="match status" value="1"/>
</dbReference>
<gene>
    <name evidence="7" type="ORF">QYM36_003565</name>
</gene>
<dbReference type="EMBL" id="JAVRJZ010000006">
    <property type="protein sequence ID" value="KAK2721325.1"/>
    <property type="molecule type" value="Genomic_DNA"/>
</dbReference>